<evidence type="ECO:0008006" key="3">
    <source>
        <dbReference type="Google" id="ProtNLM"/>
    </source>
</evidence>
<dbReference type="Proteomes" id="UP001224775">
    <property type="component" value="Unassembled WGS sequence"/>
</dbReference>
<accession>A0AAD8Y776</accession>
<name>A0AAD8Y776_9STRA</name>
<dbReference type="AlphaFoldDB" id="A0AAD8Y776"/>
<evidence type="ECO:0000313" key="1">
    <source>
        <dbReference type="EMBL" id="KAK1739981.1"/>
    </source>
</evidence>
<protein>
    <recommendedName>
        <fullName evidence="3">RING-type domain-containing protein</fullName>
    </recommendedName>
</protein>
<keyword evidence="2" id="KW-1185">Reference proteome</keyword>
<reference evidence="1" key="1">
    <citation type="submission" date="2023-06" db="EMBL/GenBank/DDBJ databases">
        <title>Survivors Of The Sea: Transcriptome response of Skeletonema marinoi to long-term dormancy.</title>
        <authorList>
            <person name="Pinder M.I.M."/>
            <person name="Kourtchenko O."/>
            <person name="Robertson E.K."/>
            <person name="Larsson T."/>
            <person name="Maumus F."/>
            <person name="Osuna-Cruz C.M."/>
            <person name="Vancaester E."/>
            <person name="Stenow R."/>
            <person name="Vandepoele K."/>
            <person name="Ploug H."/>
            <person name="Bruchert V."/>
            <person name="Godhe A."/>
            <person name="Topel M."/>
        </authorList>
    </citation>
    <scope>NUCLEOTIDE SEQUENCE</scope>
    <source>
        <strain evidence="1">R05AC</strain>
    </source>
</reference>
<proteinExistence type="predicted"/>
<dbReference type="Pfam" id="PF08238">
    <property type="entry name" value="Sel1"/>
    <property type="match status" value="2"/>
</dbReference>
<gene>
    <name evidence="1" type="ORF">QTG54_008931</name>
</gene>
<sequence>MSGAEESGDTMMYCAACGTAEVDDVKLKKCTACHSRDHRPKHKRACKKRAAELRDEILFKQPVSSHSGDCPICCLPLSIDHTKSSIMACCSKFICNGCDYANKIRELEGKLQQKCPRERLQPTCPFCRHPAPNSEEEKKEFYETSRLNDPIAICDMGTMRGEEGDVDSAIEYWTKAAALGNIAHHNLSLMYGKGQCVEKDAKKELHHLEQAAIVEIPVLGLILGVMRVNVLSMKEP</sequence>
<dbReference type="Gene3D" id="1.25.40.10">
    <property type="entry name" value="Tetratricopeptide repeat domain"/>
    <property type="match status" value="1"/>
</dbReference>
<comment type="caution">
    <text evidence="1">The sequence shown here is derived from an EMBL/GenBank/DDBJ whole genome shotgun (WGS) entry which is preliminary data.</text>
</comment>
<organism evidence="1 2">
    <name type="scientific">Skeletonema marinoi</name>
    <dbReference type="NCBI Taxonomy" id="267567"/>
    <lineage>
        <taxon>Eukaryota</taxon>
        <taxon>Sar</taxon>
        <taxon>Stramenopiles</taxon>
        <taxon>Ochrophyta</taxon>
        <taxon>Bacillariophyta</taxon>
        <taxon>Coscinodiscophyceae</taxon>
        <taxon>Thalassiosirophycidae</taxon>
        <taxon>Thalassiosirales</taxon>
        <taxon>Skeletonemataceae</taxon>
        <taxon>Skeletonema</taxon>
        <taxon>Skeletonema marinoi-dohrnii complex</taxon>
    </lineage>
</organism>
<dbReference type="SUPFAM" id="SSF81901">
    <property type="entry name" value="HCP-like"/>
    <property type="match status" value="1"/>
</dbReference>
<dbReference type="InterPro" id="IPR006597">
    <property type="entry name" value="Sel1-like"/>
</dbReference>
<dbReference type="EMBL" id="JATAAI010000016">
    <property type="protein sequence ID" value="KAK1739981.1"/>
    <property type="molecule type" value="Genomic_DNA"/>
</dbReference>
<evidence type="ECO:0000313" key="2">
    <source>
        <dbReference type="Proteomes" id="UP001224775"/>
    </source>
</evidence>
<dbReference type="InterPro" id="IPR011990">
    <property type="entry name" value="TPR-like_helical_dom_sf"/>
</dbReference>